<evidence type="ECO:0000259" key="6">
    <source>
        <dbReference type="Pfam" id="PF14008"/>
    </source>
</evidence>
<sequence length="707" mass="74309">MLAIEDHPAASPVLGEEKSAAKMRPISCISALAALLTLVSPTFALVDKKSINSQTRLAYAGSTGMTVSWNTFNQISEPTVKYGLSPDALIYTVTSNVSVTYPTSLTYNNHVKITGLQPDTLYYYLPTTLLQPPAAPYSFRTSRPAGDHTPYTMAIAVDLGTMGSEGLYTSAGKGVSPNNVLTPGERNTIESLALALDEFDFLWHPGDIAYADYWLKEEIQGFEPNTTIEDGYKVYESILNEYYDEMTPITTVKAYMVGPGNHEANCDNGGTGGYDASICMPGQTNFTGFINHFRMPSEESGGTGNFWYSFDQGMVHYVQIDTETDLGHGLIGPDEPLGGTEDSGPFGLLNAQVDWLVADLAAVDRTKTPWVIVSGHRPWFASGDVCTTCQEAFEDILVDNNVDLVFSGHFHIYERNDPIKNGTSDPNGLNNPTWPWYITNGAAGHYDGLDSFDTPLQSYQRFGLSTENATYGWSKLTFHNCTHLTHEFVASNNNSVIDSATLYKNRTCPLSTPSSSSSIAASTPSATPTSSAISTFSAFTNSSTTTSSLPLTTSTVYTTSLITITHCAATVTNCPARSTEVVTSTIALYTTVCPVAAASTATPIASSTPKGVSSAAAVASSSAGSSIAGSSTAAIAASSPAVVSSAGAAATTLGVSTAQASGTISVGGTASKTTSGGLLQVTGGARANFAGVNFLPMGAAALFVALL</sequence>
<comment type="similarity">
    <text evidence="4">Belongs to the metallophosphoesterase superfamily. Purple acid phosphatase family.</text>
</comment>
<name>A0A3E2H9S2_SCYLI</name>
<dbReference type="Gene3D" id="3.60.21.10">
    <property type="match status" value="1"/>
</dbReference>
<evidence type="ECO:0000256" key="4">
    <source>
        <dbReference type="RuleBase" id="RU361203"/>
    </source>
</evidence>
<dbReference type="InterPro" id="IPR025733">
    <property type="entry name" value="PAPs_C"/>
</dbReference>
<dbReference type="OMA" id="TAHEHCY"/>
<dbReference type="GO" id="GO:0046872">
    <property type="term" value="F:metal ion binding"/>
    <property type="evidence" value="ECO:0007669"/>
    <property type="project" value="InterPro"/>
</dbReference>
<organism evidence="8 9">
    <name type="scientific">Scytalidium lignicola</name>
    <name type="common">Hyphomycete</name>
    <dbReference type="NCBI Taxonomy" id="5539"/>
    <lineage>
        <taxon>Eukaryota</taxon>
        <taxon>Fungi</taxon>
        <taxon>Dikarya</taxon>
        <taxon>Ascomycota</taxon>
        <taxon>Pezizomycotina</taxon>
        <taxon>Leotiomycetes</taxon>
        <taxon>Leotiomycetes incertae sedis</taxon>
        <taxon>Scytalidium</taxon>
    </lineage>
</organism>
<feature type="domain" description="Purple acid phosphatase N-terminal" evidence="7">
    <location>
        <begin position="54"/>
        <end position="141"/>
    </location>
</feature>
<dbReference type="SUPFAM" id="SSF49363">
    <property type="entry name" value="Purple acid phosphatase, N-terminal domain"/>
    <property type="match status" value="1"/>
</dbReference>
<dbReference type="OrthoDB" id="45007at2759"/>
<evidence type="ECO:0000256" key="3">
    <source>
        <dbReference type="ARBA" id="ARBA00023180"/>
    </source>
</evidence>
<dbReference type="Proteomes" id="UP000258309">
    <property type="component" value="Unassembled WGS sequence"/>
</dbReference>
<dbReference type="InterPro" id="IPR039331">
    <property type="entry name" value="PAPs-like"/>
</dbReference>
<dbReference type="InterPro" id="IPR029052">
    <property type="entry name" value="Metallo-depent_PP-like"/>
</dbReference>
<keyword evidence="2 4" id="KW-0378">Hydrolase</keyword>
<dbReference type="EMBL" id="NCSJ02000107">
    <property type="protein sequence ID" value="RFU30154.1"/>
    <property type="molecule type" value="Genomic_DNA"/>
</dbReference>
<evidence type="ECO:0000256" key="2">
    <source>
        <dbReference type="ARBA" id="ARBA00022801"/>
    </source>
</evidence>
<evidence type="ECO:0000259" key="5">
    <source>
        <dbReference type="Pfam" id="PF00149"/>
    </source>
</evidence>
<evidence type="ECO:0000259" key="7">
    <source>
        <dbReference type="Pfam" id="PF16656"/>
    </source>
</evidence>
<feature type="domain" description="Purple acid phosphatase C-terminal" evidence="6">
    <location>
        <begin position="435"/>
        <end position="499"/>
    </location>
</feature>
<evidence type="ECO:0000313" key="9">
    <source>
        <dbReference type="Proteomes" id="UP000258309"/>
    </source>
</evidence>
<dbReference type="PANTHER" id="PTHR22953">
    <property type="entry name" value="ACID PHOSPHATASE RELATED"/>
    <property type="match status" value="1"/>
</dbReference>
<dbReference type="EC" id="3.1.3.2" evidence="4"/>
<dbReference type="InterPro" id="IPR041792">
    <property type="entry name" value="MPP_PAP"/>
</dbReference>
<dbReference type="STRING" id="5539.A0A3E2H9S2"/>
<dbReference type="GO" id="GO:0003993">
    <property type="term" value="F:acid phosphatase activity"/>
    <property type="evidence" value="ECO:0007669"/>
    <property type="project" value="UniProtKB-EC"/>
</dbReference>
<dbReference type="Gene3D" id="2.60.40.380">
    <property type="entry name" value="Purple acid phosphatase-like, N-terminal"/>
    <property type="match status" value="1"/>
</dbReference>
<dbReference type="CDD" id="cd00839">
    <property type="entry name" value="MPP_PAPs"/>
    <property type="match status" value="1"/>
</dbReference>
<dbReference type="InterPro" id="IPR008963">
    <property type="entry name" value="Purple_acid_Pase-like_N"/>
</dbReference>
<dbReference type="InterPro" id="IPR004843">
    <property type="entry name" value="Calcineurin-like_PHP"/>
</dbReference>
<dbReference type="Pfam" id="PF14008">
    <property type="entry name" value="Metallophos_C"/>
    <property type="match status" value="1"/>
</dbReference>
<protein>
    <recommendedName>
        <fullName evidence="4">Purple acid phosphatase</fullName>
        <ecNumber evidence="4">3.1.3.2</ecNumber>
    </recommendedName>
</protein>
<feature type="non-terminal residue" evidence="8">
    <location>
        <position position="707"/>
    </location>
</feature>
<evidence type="ECO:0000313" key="8">
    <source>
        <dbReference type="EMBL" id="RFU30154.1"/>
    </source>
</evidence>
<keyword evidence="1" id="KW-0732">Signal</keyword>
<dbReference type="Pfam" id="PF16656">
    <property type="entry name" value="Pur_ac_phosph_N"/>
    <property type="match status" value="1"/>
</dbReference>
<dbReference type="SUPFAM" id="SSF56300">
    <property type="entry name" value="Metallo-dependent phosphatases"/>
    <property type="match status" value="1"/>
</dbReference>
<feature type="non-terminal residue" evidence="8">
    <location>
        <position position="1"/>
    </location>
</feature>
<keyword evidence="9" id="KW-1185">Reference proteome</keyword>
<evidence type="ECO:0000256" key="1">
    <source>
        <dbReference type="ARBA" id="ARBA00022729"/>
    </source>
</evidence>
<dbReference type="Pfam" id="PF00149">
    <property type="entry name" value="Metallophos"/>
    <property type="match status" value="1"/>
</dbReference>
<proteinExistence type="inferred from homology"/>
<comment type="caution">
    <text evidence="8">The sequence shown here is derived from an EMBL/GenBank/DDBJ whole genome shotgun (WGS) entry which is preliminary data.</text>
</comment>
<feature type="domain" description="Calcineurin-like phosphoesterase" evidence="5">
    <location>
        <begin position="197"/>
        <end position="413"/>
    </location>
</feature>
<dbReference type="AlphaFoldDB" id="A0A3E2H9S2"/>
<keyword evidence="3" id="KW-0325">Glycoprotein</keyword>
<accession>A0A3E2H9S2</accession>
<reference evidence="8 9" key="1">
    <citation type="submission" date="2018-05" db="EMBL/GenBank/DDBJ databases">
        <title>Draft genome sequence of Scytalidium lignicola DSM 105466, a ubiquitous saprotrophic fungus.</title>
        <authorList>
            <person name="Buettner E."/>
            <person name="Gebauer A.M."/>
            <person name="Hofrichter M."/>
            <person name="Liers C."/>
            <person name="Kellner H."/>
        </authorList>
    </citation>
    <scope>NUCLEOTIDE SEQUENCE [LARGE SCALE GENOMIC DNA]</scope>
    <source>
        <strain evidence="8 9">DSM 105466</strain>
    </source>
</reference>
<dbReference type="InterPro" id="IPR015914">
    <property type="entry name" value="PAPs_N"/>
</dbReference>
<comment type="catalytic activity">
    <reaction evidence="4">
        <text>a phosphate monoester + H2O = an alcohol + phosphate</text>
        <dbReference type="Rhea" id="RHEA:15017"/>
        <dbReference type="ChEBI" id="CHEBI:15377"/>
        <dbReference type="ChEBI" id="CHEBI:30879"/>
        <dbReference type="ChEBI" id="CHEBI:43474"/>
        <dbReference type="ChEBI" id="CHEBI:67140"/>
        <dbReference type="EC" id="3.1.3.2"/>
    </reaction>
</comment>
<dbReference type="PANTHER" id="PTHR22953:SF145">
    <property type="entry name" value="PURPLE ACID PHOSPHATASE"/>
    <property type="match status" value="1"/>
</dbReference>
<gene>
    <name evidence="8" type="ORF">B7463_g6151</name>
</gene>